<name>A0ABX4EE50_SEGBR</name>
<dbReference type="RefSeq" id="WP_094449086.1">
    <property type="nucleotide sequence ID" value="NZ_CP091801.1"/>
</dbReference>
<keyword evidence="2" id="KW-1185">Reference proteome</keyword>
<dbReference type="Proteomes" id="UP000216189">
    <property type="component" value="Unassembled WGS sequence"/>
</dbReference>
<evidence type="ECO:0008006" key="3">
    <source>
        <dbReference type="Google" id="ProtNLM"/>
    </source>
</evidence>
<evidence type="ECO:0000313" key="2">
    <source>
        <dbReference type="Proteomes" id="UP000216189"/>
    </source>
</evidence>
<comment type="caution">
    <text evidence="1">The sequence shown here is derived from an EMBL/GenBank/DDBJ whole genome shotgun (WGS) entry which is preliminary data.</text>
</comment>
<reference evidence="1 2" key="1">
    <citation type="submission" date="2017-08" db="EMBL/GenBank/DDBJ databases">
        <title>Comparative genomics of non-oral Prevotella species.</title>
        <authorList>
            <person name="Accetto T."/>
            <person name="Nograsek B."/>
            <person name="Avgustin G."/>
        </authorList>
    </citation>
    <scope>NUCLEOTIDE SEQUENCE [LARGE SCALE GENOMIC DNA]</scope>
    <source>
        <strain evidence="1 2">TC1-1</strain>
    </source>
</reference>
<proteinExistence type="predicted"/>
<dbReference type="EMBL" id="NPJF01000067">
    <property type="protein sequence ID" value="OYP53178.1"/>
    <property type="molecule type" value="Genomic_DNA"/>
</dbReference>
<organism evidence="1 2">
    <name type="scientific">Segatella bryantii</name>
    <name type="common">Prevotella bryantii</name>
    <dbReference type="NCBI Taxonomy" id="77095"/>
    <lineage>
        <taxon>Bacteria</taxon>
        <taxon>Pseudomonadati</taxon>
        <taxon>Bacteroidota</taxon>
        <taxon>Bacteroidia</taxon>
        <taxon>Bacteroidales</taxon>
        <taxon>Prevotellaceae</taxon>
        <taxon>Segatella</taxon>
    </lineage>
</organism>
<protein>
    <recommendedName>
        <fullName evidence="3">DUF262 domain-containing protein</fullName>
    </recommendedName>
</protein>
<accession>A0ABX4EE50</accession>
<gene>
    <name evidence="1" type="ORF">CIK91_13325</name>
</gene>
<evidence type="ECO:0000313" key="1">
    <source>
        <dbReference type="EMBL" id="OYP53178.1"/>
    </source>
</evidence>
<sequence>MNFNNLNIIVDRRINGLSISATITIGDYMNWFLDHGLANKLEDQRPVMKSRTANMIRKRLVEDLKLGAVIPPIVIGFAIEDALNTIKDANINDILENNINNATIIDGMQRSEALREAIDSSPEISDNDLRLDIWITPNAISLIYRMLVLNTGQTPWDVKRQMEVVYKPLINECKSYVDGIRINTRNDGKRRSSGGEYRASDIVELFLAFSSRKVLINTAEKLADDFTRLDVTQMAGSQEYSHIFYECIKMLFRFDVAISKYEGQQEEQIEGDKINDGIGLFTNLPAKVGFVVALAQHILGRAGSMKSDEEQKELLQRTTEKFYPLCDKIDAFNQDELCNFLSLGVLNDSMKSLSVKKIGDDQRRFFEAGFNALFSSDCDIKDMEIVWRAY</sequence>